<dbReference type="InterPro" id="IPR029063">
    <property type="entry name" value="SAM-dependent_MTases_sf"/>
</dbReference>
<reference evidence="3" key="1">
    <citation type="journal article" date="2019" name="Int. J. Syst. Evol. Microbiol.">
        <title>The Global Catalogue of Microorganisms (GCM) 10K type strain sequencing project: providing services to taxonomists for standard genome sequencing and annotation.</title>
        <authorList>
            <consortium name="The Broad Institute Genomics Platform"/>
            <consortium name="The Broad Institute Genome Sequencing Center for Infectious Disease"/>
            <person name="Wu L."/>
            <person name="Ma J."/>
        </authorList>
    </citation>
    <scope>NUCLEOTIDE SEQUENCE [LARGE SCALE GENOMIC DNA]</scope>
    <source>
        <strain evidence="3">CGMCC 1.15809</strain>
    </source>
</reference>
<evidence type="ECO:0000313" key="2">
    <source>
        <dbReference type="EMBL" id="MFC5897196.1"/>
    </source>
</evidence>
<dbReference type="InterPro" id="IPR013216">
    <property type="entry name" value="Methyltransf_11"/>
</dbReference>
<sequence>MGERRAWAGRAAAYEAGFGRLCAHTVPLLLDAAGVRSGTELLDAGCGTGAVTLAALARGARVTAVDAESDMVRRTEAVAGSAGGAEVHRAALPRLPFPDGAFDAAAGNFVLNHVGRPRAALAELSRVVRPGGRIALTVWAVPAAPGQALLGRAVAAAGVARPAGLPALAPEDDFPRDVPGLAGLLRGAGLTGVACRPVTWNHRATPEEWWRGPAAGVAAIGQTVISQGPEVTDRIARHFRRLAASFTGPDGQLVLPHRALLALGVVPG</sequence>
<name>A0ABW1FS00_9ACTN</name>
<dbReference type="CDD" id="cd02440">
    <property type="entry name" value="AdoMet_MTases"/>
    <property type="match status" value="1"/>
</dbReference>
<dbReference type="PANTHER" id="PTHR43591">
    <property type="entry name" value="METHYLTRANSFERASE"/>
    <property type="match status" value="1"/>
</dbReference>
<dbReference type="Gene3D" id="3.40.50.150">
    <property type="entry name" value="Vaccinia Virus protein VP39"/>
    <property type="match status" value="1"/>
</dbReference>
<dbReference type="GO" id="GO:0032259">
    <property type="term" value="P:methylation"/>
    <property type="evidence" value="ECO:0007669"/>
    <property type="project" value="UniProtKB-KW"/>
</dbReference>
<dbReference type="EC" id="2.1.1.-" evidence="2"/>
<gene>
    <name evidence="2" type="ORF">ACFP3M_30770</name>
</gene>
<dbReference type="SUPFAM" id="SSF53335">
    <property type="entry name" value="S-adenosyl-L-methionine-dependent methyltransferases"/>
    <property type="match status" value="1"/>
</dbReference>
<dbReference type="GO" id="GO:0008168">
    <property type="term" value="F:methyltransferase activity"/>
    <property type="evidence" value="ECO:0007669"/>
    <property type="project" value="UniProtKB-KW"/>
</dbReference>
<dbReference type="Proteomes" id="UP001596241">
    <property type="component" value="Unassembled WGS sequence"/>
</dbReference>
<protein>
    <submittedName>
        <fullName evidence="2">Class I SAM-dependent methyltransferase</fullName>
        <ecNumber evidence="2">2.1.1.-</ecNumber>
    </submittedName>
</protein>
<organism evidence="2 3">
    <name type="scientific">Streptomyces ramulosus</name>
    <dbReference type="NCBI Taxonomy" id="47762"/>
    <lineage>
        <taxon>Bacteria</taxon>
        <taxon>Bacillati</taxon>
        <taxon>Actinomycetota</taxon>
        <taxon>Actinomycetes</taxon>
        <taxon>Kitasatosporales</taxon>
        <taxon>Streptomycetaceae</taxon>
        <taxon>Streptomyces</taxon>
    </lineage>
</organism>
<feature type="domain" description="Methyltransferase type 11" evidence="1">
    <location>
        <begin position="42"/>
        <end position="135"/>
    </location>
</feature>
<dbReference type="EMBL" id="JBHSPW010000019">
    <property type="protein sequence ID" value="MFC5897196.1"/>
    <property type="molecule type" value="Genomic_DNA"/>
</dbReference>
<evidence type="ECO:0000259" key="1">
    <source>
        <dbReference type="Pfam" id="PF08241"/>
    </source>
</evidence>
<keyword evidence="2" id="KW-0489">Methyltransferase</keyword>
<dbReference type="RefSeq" id="WP_345077259.1">
    <property type="nucleotide sequence ID" value="NZ_BAAAWG010000001.1"/>
</dbReference>
<dbReference type="Pfam" id="PF08241">
    <property type="entry name" value="Methyltransf_11"/>
    <property type="match status" value="1"/>
</dbReference>
<proteinExistence type="predicted"/>
<keyword evidence="2" id="KW-0808">Transferase</keyword>
<evidence type="ECO:0000313" key="3">
    <source>
        <dbReference type="Proteomes" id="UP001596241"/>
    </source>
</evidence>
<dbReference type="PANTHER" id="PTHR43591:SF24">
    <property type="entry name" value="2-METHOXY-6-POLYPRENYL-1,4-BENZOQUINOL METHYLASE, MITOCHONDRIAL"/>
    <property type="match status" value="1"/>
</dbReference>
<accession>A0ABW1FS00</accession>
<keyword evidence="3" id="KW-1185">Reference proteome</keyword>
<comment type="caution">
    <text evidence="2">The sequence shown here is derived from an EMBL/GenBank/DDBJ whole genome shotgun (WGS) entry which is preliminary data.</text>
</comment>